<dbReference type="EMBL" id="BQNB010014621">
    <property type="protein sequence ID" value="GJT30383.1"/>
    <property type="molecule type" value="Genomic_DNA"/>
</dbReference>
<sequence length="729" mass="83121">MVVYNQEKISEGSAITTDLYHTPTFIQPSPHPQKTQKPRKPKKKDTQVPQSSVPSDNVADEAVYKELDDSLVRAATTASSLEADGEESLKLNELMELCTNLQQRVLDLEKTKTTQAEKINPLEMKKVWVRRIHDIDVDEDITLDNDQDDADMFDVNTLTGDEHDEENASKLQAEFDEEERLTREKDEANVVLTEEWDDIQAKIEADHELAQRLQAQEQEELTDEEKTRLGGETVEVDNDQEAAKIKELMEIVPDKEEVAIDAIPLALICSKALKGTFGNSVENIKSKALLTRAKEGNEESAIGGDQRGRIVGIKRLLDDLRVTAAQALVTTIGLNLPKQILNAQTEVRKEENFMNEDLQGMINKLELRADGTLCLNNRSWIPCFGELRALIIHVSHKSKYSIHPGSDRMYQELKKMYRWPNMKAEIATYVSKCLTCAKVKAEYQKPSGLLVQPKIPQWKLKNITMDFVIKLPKTATSQDTIWVIVDRLTKSAHFLPMREDDSLEKLTRQYLKEVFSRHGVSVSIISDCDGRFTSHFCFHTSIKAAPFEALYGRKCRSPICWAEVGDSQLTGPEIIHETTEKIIQIKSRIQASCDRQKSYADLNPRYIGPFKIITKVGTVTYRIKLPEQLSRVHSTFHVSNLKKCLADKTLAIPLGEIQIDKKLHFIEEPIEVMDREIKHLKQSCIPIVKVRWNSRRVLSLCGSVKTRCRKSTRIFLLILNLRRMLRLKL</sequence>
<evidence type="ECO:0000313" key="4">
    <source>
        <dbReference type="EMBL" id="GJT30383.1"/>
    </source>
</evidence>
<evidence type="ECO:0000259" key="3">
    <source>
        <dbReference type="Pfam" id="PF24626"/>
    </source>
</evidence>
<dbReference type="InterPro" id="IPR012337">
    <property type="entry name" value="RNaseH-like_sf"/>
</dbReference>
<dbReference type="Pfam" id="PF17921">
    <property type="entry name" value="Integrase_H2C2"/>
    <property type="match status" value="1"/>
</dbReference>
<gene>
    <name evidence="4" type="ORF">Tco_0910658</name>
</gene>
<evidence type="ECO:0000259" key="2">
    <source>
        <dbReference type="Pfam" id="PF17921"/>
    </source>
</evidence>
<feature type="domain" description="Integrase zinc-binding" evidence="2">
    <location>
        <begin position="386"/>
        <end position="441"/>
    </location>
</feature>
<protein>
    <submittedName>
        <fullName evidence="4">Reverse transcriptase domain-containing protein</fullName>
    </submittedName>
</protein>
<dbReference type="Pfam" id="PF24626">
    <property type="entry name" value="SH3_Tf2-1"/>
    <property type="match status" value="1"/>
</dbReference>
<feature type="compositionally biased region" description="Basic residues" evidence="1">
    <location>
        <begin position="34"/>
        <end position="43"/>
    </location>
</feature>
<feature type="region of interest" description="Disordered" evidence="1">
    <location>
        <begin position="1"/>
        <end position="61"/>
    </location>
</feature>
<reference evidence="4" key="2">
    <citation type="submission" date="2022-01" db="EMBL/GenBank/DDBJ databases">
        <authorList>
            <person name="Yamashiro T."/>
            <person name="Shiraishi A."/>
            <person name="Satake H."/>
            <person name="Nakayama K."/>
        </authorList>
    </citation>
    <scope>NUCLEOTIDE SEQUENCE</scope>
</reference>
<evidence type="ECO:0000256" key="1">
    <source>
        <dbReference type="SAM" id="MobiDB-lite"/>
    </source>
</evidence>
<dbReference type="InterPro" id="IPR041588">
    <property type="entry name" value="Integrase_H2C2"/>
</dbReference>
<dbReference type="Gene3D" id="3.30.420.10">
    <property type="entry name" value="Ribonuclease H-like superfamily/Ribonuclease H"/>
    <property type="match status" value="1"/>
</dbReference>
<dbReference type="GO" id="GO:0003964">
    <property type="term" value="F:RNA-directed DNA polymerase activity"/>
    <property type="evidence" value="ECO:0007669"/>
    <property type="project" value="UniProtKB-KW"/>
</dbReference>
<dbReference type="PANTHER" id="PTHR45835">
    <property type="entry name" value="YALI0A06105P"/>
    <property type="match status" value="1"/>
</dbReference>
<dbReference type="Gene3D" id="1.10.340.70">
    <property type="match status" value="1"/>
</dbReference>
<dbReference type="SUPFAM" id="SSF53098">
    <property type="entry name" value="Ribonuclease H-like"/>
    <property type="match status" value="1"/>
</dbReference>
<keyword evidence="4" id="KW-0808">Transferase</keyword>
<name>A0ABQ5CTY9_9ASTR</name>
<dbReference type="Proteomes" id="UP001151760">
    <property type="component" value="Unassembled WGS sequence"/>
</dbReference>
<proteinExistence type="predicted"/>
<keyword evidence="4" id="KW-0695">RNA-directed DNA polymerase</keyword>
<keyword evidence="4" id="KW-0548">Nucleotidyltransferase</keyword>
<evidence type="ECO:0000313" key="5">
    <source>
        <dbReference type="Proteomes" id="UP001151760"/>
    </source>
</evidence>
<comment type="caution">
    <text evidence="4">The sequence shown here is derived from an EMBL/GenBank/DDBJ whole genome shotgun (WGS) entry which is preliminary data.</text>
</comment>
<feature type="domain" description="Tf2-1-like SH3-like" evidence="3">
    <location>
        <begin position="598"/>
        <end position="644"/>
    </location>
</feature>
<dbReference type="InterPro" id="IPR036397">
    <property type="entry name" value="RNaseH_sf"/>
</dbReference>
<dbReference type="InterPro" id="IPR056924">
    <property type="entry name" value="SH3_Tf2-1"/>
</dbReference>
<reference evidence="4" key="1">
    <citation type="journal article" date="2022" name="Int. J. Mol. Sci.">
        <title>Draft Genome of Tanacetum Coccineum: Genomic Comparison of Closely Related Tanacetum-Family Plants.</title>
        <authorList>
            <person name="Yamashiro T."/>
            <person name="Shiraishi A."/>
            <person name="Nakayama K."/>
            <person name="Satake H."/>
        </authorList>
    </citation>
    <scope>NUCLEOTIDE SEQUENCE</scope>
</reference>
<organism evidence="4 5">
    <name type="scientific">Tanacetum coccineum</name>
    <dbReference type="NCBI Taxonomy" id="301880"/>
    <lineage>
        <taxon>Eukaryota</taxon>
        <taxon>Viridiplantae</taxon>
        <taxon>Streptophyta</taxon>
        <taxon>Embryophyta</taxon>
        <taxon>Tracheophyta</taxon>
        <taxon>Spermatophyta</taxon>
        <taxon>Magnoliopsida</taxon>
        <taxon>eudicotyledons</taxon>
        <taxon>Gunneridae</taxon>
        <taxon>Pentapetalae</taxon>
        <taxon>asterids</taxon>
        <taxon>campanulids</taxon>
        <taxon>Asterales</taxon>
        <taxon>Asteraceae</taxon>
        <taxon>Asteroideae</taxon>
        <taxon>Anthemideae</taxon>
        <taxon>Anthemidinae</taxon>
        <taxon>Tanacetum</taxon>
    </lineage>
</organism>
<accession>A0ABQ5CTY9</accession>
<dbReference type="PANTHER" id="PTHR45835:SF99">
    <property type="entry name" value="CHROMO DOMAIN-CONTAINING PROTEIN-RELATED"/>
    <property type="match status" value="1"/>
</dbReference>
<keyword evidence="5" id="KW-1185">Reference proteome</keyword>